<dbReference type="InterPro" id="IPR043742">
    <property type="entry name" value="DUF5687"/>
</dbReference>
<accession>A0A2T4D3Q0</accession>
<feature type="transmembrane region" description="Helical" evidence="1">
    <location>
        <begin position="23"/>
        <end position="43"/>
    </location>
</feature>
<comment type="caution">
    <text evidence="2">The sequence shown here is derived from an EMBL/GenBank/DDBJ whole genome shotgun (WGS) entry which is preliminary data.</text>
</comment>
<sequence>MIKFLLRHQWYQFKRSGSFGRELGLTLFITAIAIIAFLSLISLSFTLPHLIREIPAAADNPFLFFNKALIYYFLAELFIRYFLQK</sequence>
<keyword evidence="1" id="KW-0812">Transmembrane</keyword>
<evidence type="ECO:0000313" key="2">
    <source>
        <dbReference type="EMBL" id="PTB88454.1"/>
    </source>
</evidence>
<dbReference type="Proteomes" id="UP000240608">
    <property type="component" value="Unassembled WGS sequence"/>
</dbReference>
<reference evidence="2 3" key="1">
    <citation type="submission" date="2018-03" db="EMBL/GenBank/DDBJ databases">
        <title>Cross-interface Injection: A General Nanoliter Liquid Handling Method Applied to Single Cells Genome Amplification Automated Nanoliter Liquid Handling Applied to Single Cell Multiple Displacement Amplification.</title>
        <authorList>
            <person name="Yun J."/>
            <person name="Xu P."/>
            <person name="Xu J."/>
            <person name="Dai X."/>
            <person name="Wang Y."/>
            <person name="Zheng X."/>
            <person name="Cao C."/>
            <person name="Yi Q."/>
            <person name="Zhu Y."/>
            <person name="Wang L."/>
            <person name="Dong Z."/>
            <person name="Huang Y."/>
            <person name="Huang L."/>
            <person name="Du W."/>
        </authorList>
    </citation>
    <scope>NUCLEOTIDE SEQUENCE [LARGE SCALE GENOMIC DNA]</scope>
    <source>
        <strain evidence="2 3">Z-D1-2</strain>
    </source>
</reference>
<evidence type="ECO:0008006" key="4">
    <source>
        <dbReference type="Google" id="ProtNLM"/>
    </source>
</evidence>
<name>A0A2T4D3Q0_9BACT</name>
<dbReference type="EMBL" id="PYVU01000742">
    <property type="protein sequence ID" value="PTB88454.1"/>
    <property type="molecule type" value="Genomic_DNA"/>
</dbReference>
<dbReference type="AlphaFoldDB" id="A0A2T4D3Q0"/>
<evidence type="ECO:0000313" key="3">
    <source>
        <dbReference type="Proteomes" id="UP000240608"/>
    </source>
</evidence>
<organism evidence="2 3">
    <name type="scientific">Marivirga lumbricoides</name>
    <dbReference type="NCBI Taxonomy" id="1046115"/>
    <lineage>
        <taxon>Bacteria</taxon>
        <taxon>Pseudomonadati</taxon>
        <taxon>Bacteroidota</taxon>
        <taxon>Cytophagia</taxon>
        <taxon>Cytophagales</taxon>
        <taxon>Marivirgaceae</taxon>
        <taxon>Marivirga</taxon>
    </lineage>
</organism>
<evidence type="ECO:0000256" key="1">
    <source>
        <dbReference type="SAM" id="Phobius"/>
    </source>
</evidence>
<feature type="non-terminal residue" evidence="2">
    <location>
        <position position="85"/>
    </location>
</feature>
<feature type="transmembrane region" description="Helical" evidence="1">
    <location>
        <begin position="63"/>
        <end position="83"/>
    </location>
</feature>
<keyword evidence="1" id="KW-1133">Transmembrane helix</keyword>
<proteinExistence type="predicted"/>
<keyword evidence="1" id="KW-0472">Membrane</keyword>
<protein>
    <recommendedName>
        <fullName evidence="4">ABC transporter permease</fullName>
    </recommendedName>
</protein>
<dbReference type="Pfam" id="PF18940">
    <property type="entry name" value="DUF5687"/>
    <property type="match status" value="1"/>
</dbReference>
<gene>
    <name evidence="2" type="ORF">C9994_17745</name>
</gene>